<evidence type="ECO:0000313" key="2">
    <source>
        <dbReference type="EMBL" id="KAK6731669.1"/>
    </source>
</evidence>
<gene>
    <name evidence="2" type="primary">Necator_chrI.g4000</name>
    <name evidence="2" type="ORF">RB195_007871</name>
</gene>
<evidence type="ECO:0000313" key="3">
    <source>
        <dbReference type="Proteomes" id="UP001303046"/>
    </source>
</evidence>
<sequence>MGCDGEGENWSTRPGVSVISSGEQKHGCDAALYTPVLKDTAQCVDLIRLGDNLQERGGLPTALVGETDSKPRTIFRPLKKTSLSKRQANKKSFT</sequence>
<feature type="region of interest" description="Disordered" evidence="1">
    <location>
        <begin position="1"/>
        <end position="21"/>
    </location>
</feature>
<accession>A0ABR1C1X7</accession>
<keyword evidence="3" id="KW-1185">Reference proteome</keyword>
<dbReference type="Proteomes" id="UP001303046">
    <property type="component" value="Unassembled WGS sequence"/>
</dbReference>
<dbReference type="EMBL" id="JAVFWL010000001">
    <property type="protein sequence ID" value="KAK6731669.1"/>
    <property type="molecule type" value="Genomic_DNA"/>
</dbReference>
<evidence type="ECO:0000256" key="1">
    <source>
        <dbReference type="SAM" id="MobiDB-lite"/>
    </source>
</evidence>
<reference evidence="2 3" key="1">
    <citation type="submission" date="2023-08" db="EMBL/GenBank/DDBJ databases">
        <title>A Necator americanus chromosomal reference genome.</title>
        <authorList>
            <person name="Ilik V."/>
            <person name="Petrzelkova K.J."/>
            <person name="Pardy F."/>
            <person name="Fuh T."/>
            <person name="Niatou-Singa F.S."/>
            <person name="Gouil Q."/>
            <person name="Baker L."/>
            <person name="Ritchie M.E."/>
            <person name="Jex A.R."/>
            <person name="Gazzola D."/>
            <person name="Li H."/>
            <person name="Toshio Fujiwara R."/>
            <person name="Zhan B."/>
            <person name="Aroian R.V."/>
            <person name="Pafco B."/>
            <person name="Schwarz E.M."/>
        </authorList>
    </citation>
    <scope>NUCLEOTIDE SEQUENCE [LARGE SCALE GENOMIC DNA]</scope>
    <source>
        <strain evidence="2 3">Aroian</strain>
        <tissue evidence="2">Whole animal</tissue>
    </source>
</reference>
<organism evidence="2 3">
    <name type="scientific">Necator americanus</name>
    <name type="common">Human hookworm</name>
    <dbReference type="NCBI Taxonomy" id="51031"/>
    <lineage>
        <taxon>Eukaryota</taxon>
        <taxon>Metazoa</taxon>
        <taxon>Ecdysozoa</taxon>
        <taxon>Nematoda</taxon>
        <taxon>Chromadorea</taxon>
        <taxon>Rhabditida</taxon>
        <taxon>Rhabditina</taxon>
        <taxon>Rhabditomorpha</taxon>
        <taxon>Strongyloidea</taxon>
        <taxon>Ancylostomatidae</taxon>
        <taxon>Bunostominae</taxon>
        <taxon>Necator</taxon>
    </lineage>
</organism>
<feature type="compositionally biased region" description="Polar residues" evidence="1">
    <location>
        <begin position="9"/>
        <end position="21"/>
    </location>
</feature>
<comment type="caution">
    <text evidence="2">The sequence shown here is derived from an EMBL/GenBank/DDBJ whole genome shotgun (WGS) entry which is preliminary data.</text>
</comment>
<name>A0ABR1C1X7_NECAM</name>
<protein>
    <submittedName>
        <fullName evidence="2">Uncharacterized protein</fullName>
    </submittedName>
</protein>
<proteinExistence type="predicted"/>